<dbReference type="Gene3D" id="3.90.550.10">
    <property type="entry name" value="Spore Coat Polysaccharide Biosynthesis Protein SpsA, Chain A"/>
    <property type="match status" value="1"/>
</dbReference>
<dbReference type="OrthoDB" id="532420at2759"/>
<dbReference type="AlphaFoldDB" id="A0A1C3KUY4"/>
<evidence type="ECO:0000256" key="2">
    <source>
        <dbReference type="ARBA" id="ARBA00010401"/>
    </source>
</evidence>
<dbReference type="GO" id="GO:0003977">
    <property type="term" value="F:UDP-N-acetylglucosamine diphosphorylase activity"/>
    <property type="evidence" value="ECO:0007669"/>
    <property type="project" value="UniProtKB-EC"/>
</dbReference>
<dbReference type="PANTHER" id="PTHR11952:SF2">
    <property type="entry name" value="LD24639P"/>
    <property type="match status" value="1"/>
</dbReference>
<reference evidence="7 8" key="1">
    <citation type="submission" date="2016-06" db="EMBL/GenBank/DDBJ databases">
        <authorList>
            <consortium name="Pathogen Informatics"/>
        </authorList>
    </citation>
    <scope>NUCLEOTIDE SEQUENCE [LARGE SCALE GENOMIC DNA]</scope>
    <source>
        <strain evidence="7">PowCR01</strain>
    </source>
</reference>
<organism evidence="7 8">
    <name type="scientific">Plasmodium ovale</name>
    <name type="common">malaria parasite P. ovale</name>
    <dbReference type="NCBI Taxonomy" id="36330"/>
    <lineage>
        <taxon>Eukaryota</taxon>
        <taxon>Sar</taxon>
        <taxon>Alveolata</taxon>
        <taxon>Apicomplexa</taxon>
        <taxon>Aconoidasida</taxon>
        <taxon>Haemosporida</taxon>
        <taxon>Plasmodiidae</taxon>
        <taxon>Plasmodium</taxon>
        <taxon>Plasmodium (Plasmodium)</taxon>
    </lineage>
</organism>
<comment type="catalytic activity">
    <reaction evidence="6">
        <text>N-acetyl-alpha-D-glucosamine 1-phosphate + UTP + H(+) = UDP-N-acetyl-alpha-D-glucosamine + diphosphate</text>
        <dbReference type="Rhea" id="RHEA:13509"/>
        <dbReference type="ChEBI" id="CHEBI:15378"/>
        <dbReference type="ChEBI" id="CHEBI:33019"/>
        <dbReference type="ChEBI" id="CHEBI:46398"/>
        <dbReference type="ChEBI" id="CHEBI:57705"/>
        <dbReference type="ChEBI" id="CHEBI:57776"/>
        <dbReference type="EC" id="2.7.7.23"/>
    </reaction>
</comment>
<evidence type="ECO:0000256" key="6">
    <source>
        <dbReference type="ARBA" id="ARBA00048493"/>
    </source>
</evidence>
<accession>A0A1C3KUY4</accession>
<protein>
    <recommendedName>
        <fullName evidence="3">UDP-N-acetylglucosamine diphosphorylase</fullName>
        <ecNumber evidence="3">2.7.7.23</ecNumber>
    </recommendedName>
</protein>
<keyword evidence="4 7" id="KW-0808">Transferase</keyword>
<dbReference type="EMBL" id="LT594516">
    <property type="protein sequence ID" value="SBT78001.1"/>
    <property type="molecule type" value="Genomic_DNA"/>
</dbReference>
<sequence length="576" mass="66684">MEGVLKLLKEHGQLKLHSYLEKFALDNPNNVNINDLSSFLQKLNKLKNKNGERGNKKKGEYTLHAPPIVHMKNSIYDCEKPANGSIFTNLYENEKAINELKCIGLRTIKRREVAVLFLAGGLGSRLGLNKAKGLLEITPLLHKTFFQFYFEQVKFLEEYCSVVDIVEGSDHLDMVSNRGKRGDSESFFMNTHDTEKDPVCMNQNGIIGHPPTGKTDFSRYLKVEESEAKCENENCKHVKGAQGAVIIYIYIMTSDYTHDKTKKYLEENNFFGLKKENIKLFKQCNNYTTDVHFNILFATPNRFLTNPGGNGAIFKALDKHCIVQDMLKKKIKYVQIVSIDNILNKIADPVLTGFCSFYNCDVVNKAVRKKKDESMGIFCLKEKTKRGTSYQKNTFSVCEYTELNDYIFKNPELFIYGNICHHMFSINFLQHIVNNKIYNKMNIHNIFRNKTYYDFTTSDIRRNIQTKAHVYCYEYFIFDIFKYAKNILSYEVPRDIEFNPLKSNMNGDGIQKVQKSLSNLHISWLLKNNFNIIPNPQKELNFCEISPCVSYDGTFFFNLPQHKNVHLPFALTRCVP</sequence>
<comment type="pathway">
    <text evidence="1">Nucleotide-sugar biosynthesis; UDP-N-acetyl-alpha-D-glucosamine biosynthesis; UDP-N-acetyl-alpha-D-glucosamine from N-acetyl-alpha-D-glucosamine 1-phosphate: step 1/1.</text>
</comment>
<dbReference type="VEuPathDB" id="PlasmoDB:PocGH01_12019500"/>
<dbReference type="VEuPathDB" id="PlasmoDB:POWCR01_120015200"/>
<dbReference type="Proteomes" id="UP000243200">
    <property type="component" value="Chromosome 12"/>
</dbReference>
<evidence type="ECO:0000256" key="4">
    <source>
        <dbReference type="ARBA" id="ARBA00022679"/>
    </source>
</evidence>
<dbReference type="SUPFAM" id="SSF53448">
    <property type="entry name" value="Nucleotide-diphospho-sugar transferases"/>
    <property type="match status" value="1"/>
</dbReference>
<evidence type="ECO:0000256" key="3">
    <source>
        <dbReference type="ARBA" id="ARBA00012457"/>
    </source>
</evidence>
<dbReference type="EC" id="2.7.7.23" evidence="3"/>
<dbReference type="InterPro" id="IPR029044">
    <property type="entry name" value="Nucleotide-diphossugar_trans"/>
</dbReference>
<proteinExistence type="inferred from homology"/>
<dbReference type="GO" id="GO:0006048">
    <property type="term" value="P:UDP-N-acetylglucosamine biosynthetic process"/>
    <property type="evidence" value="ECO:0007669"/>
    <property type="project" value="TreeGrafter"/>
</dbReference>
<gene>
    <name evidence="7" type="primary">PowCR01_120015200</name>
    <name evidence="7" type="ORF">POWCR01_120015200</name>
</gene>
<evidence type="ECO:0000256" key="1">
    <source>
        <dbReference type="ARBA" id="ARBA00005208"/>
    </source>
</evidence>
<keyword evidence="5 7" id="KW-0548">Nucleotidyltransferase</keyword>
<dbReference type="InterPro" id="IPR039741">
    <property type="entry name" value="UDP-sugar_pyrophosphorylase"/>
</dbReference>
<evidence type="ECO:0000256" key="5">
    <source>
        <dbReference type="ARBA" id="ARBA00022695"/>
    </source>
</evidence>
<dbReference type="InterPro" id="IPR002618">
    <property type="entry name" value="UDPGP_fam"/>
</dbReference>
<name>A0A1C3KUY4_PLAOA</name>
<dbReference type="PANTHER" id="PTHR11952">
    <property type="entry name" value="UDP- GLUCOSE PYROPHOSPHORYLASE"/>
    <property type="match status" value="1"/>
</dbReference>
<evidence type="ECO:0000313" key="8">
    <source>
        <dbReference type="Proteomes" id="UP000243200"/>
    </source>
</evidence>
<dbReference type="Pfam" id="PF01704">
    <property type="entry name" value="UDPGP"/>
    <property type="match status" value="2"/>
</dbReference>
<comment type="similarity">
    <text evidence="2">Belongs to the UDPGP type 1 family.</text>
</comment>
<evidence type="ECO:0000313" key="7">
    <source>
        <dbReference type="EMBL" id="SBT78001.1"/>
    </source>
</evidence>